<protein>
    <submittedName>
        <fullName evidence="1">Uncharacterized protein</fullName>
    </submittedName>
</protein>
<dbReference type="AlphaFoldDB" id="A0A0P4RCJ7"/>
<gene>
    <name evidence="1" type="ORF">TPA0598_08_02080</name>
</gene>
<dbReference type="EMBL" id="BBNO01000008">
    <property type="protein sequence ID" value="GAO11297.1"/>
    <property type="molecule type" value="Genomic_DNA"/>
</dbReference>
<evidence type="ECO:0000313" key="1">
    <source>
        <dbReference type="EMBL" id="GAO11297.1"/>
    </source>
</evidence>
<reference evidence="1 2" key="2">
    <citation type="journal article" date="2015" name="Stand. Genomic Sci.">
        <title>Draft genome sequence of marine-derived Streptomyces sp. TP-A0598, a producer of anti-MRSA antibiotic lydicamycins.</title>
        <authorList>
            <person name="Komaki H."/>
            <person name="Ichikawa N."/>
            <person name="Hosoyama A."/>
            <person name="Fujita N."/>
            <person name="Igarashi Y."/>
        </authorList>
    </citation>
    <scope>NUCLEOTIDE SEQUENCE [LARGE SCALE GENOMIC DNA]</scope>
    <source>
        <strain evidence="1 2">NBRC 110027</strain>
    </source>
</reference>
<keyword evidence="2" id="KW-1185">Reference proteome</keyword>
<name>A0A0P4RCJ7_9ACTN</name>
<proteinExistence type="predicted"/>
<reference evidence="2" key="1">
    <citation type="submission" date="2014-09" db="EMBL/GenBank/DDBJ databases">
        <title>Whole genome shotgun sequence of Streptomyces sp. NBRC 110027.</title>
        <authorList>
            <person name="Komaki H."/>
            <person name="Ichikawa N."/>
            <person name="Katano-Makiyama Y."/>
            <person name="Hosoyama A."/>
            <person name="Hashimoto M."/>
            <person name="Uohara A."/>
            <person name="Kitahashi Y."/>
            <person name="Ohji S."/>
            <person name="Kimura A."/>
            <person name="Yamazoe A."/>
            <person name="Igarashi Y."/>
            <person name="Fujita N."/>
        </authorList>
    </citation>
    <scope>NUCLEOTIDE SEQUENCE [LARGE SCALE GENOMIC DNA]</scope>
    <source>
        <strain evidence="2">NBRC 110027</strain>
    </source>
</reference>
<comment type="caution">
    <text evidence="1">The sequence shown here is derived from an EMBL/GenBank/DDBJ whole genome shotgun (WGS) entry which is preliminary data.</text>
</comment>
<dbReference type="Proteomes" id="UP000048965">
    <property type="component" value="Unassembled WGS sequence"/>
</dbReference>
<evidence type="ECO:0000313" key="2">
    <source>
        <dbReference type="Proteomes" id="UP000048965"/>
    </source>
</evidence>
<sequence length="71" mass="7460">MPDTTPGELAAPPAAPASAYAADMPPRAVLAARAAIAVTRVIRDITISRSVQAAHCRFLYFSFGAYGPTLR</sequence>
<accession>A0A0P4RCJ7</accession>
<organism evidence="1 2">
    <name type="scientific">Streptomyces lydicamycinicus</name>
    <dbReference type="NCBI Taxonomy" id="1546107"/>
    <lineage>
        <taxon>Bacteria</taxon>
        <taxon>Bacillati</taxon>
        <taxon>Actinomycetota</taxon>
        <taxon>Actinomycetes</taxon>
        <taxon>Kitasatosporales</taxon>
        <taxon>Streptomycetaceae</taxon>
        <taxon>Streptomyces</taxon>
    </lineage>
</organism>